<dbReference type="AlphaFoldDB" id="A0A642UNF4"/>
<dbReference type="SUPFAM" id="SSF89550">
    <property type="entry name" value="PHP domain-like"/>
    <property type="match status" value="1"/>
</dbReference>
<organism evidence="10 11">
    <name type="scientific">Diutina rugosa</name>
    <name type="common">Yeast</name>
    <name type="synonym">Candida rugosa</name>
    <dbReference type="NCBI Taxonomy" id="5481"/>
    <lineage>
        <taxon>Eukaryota</taxon>
        <taxon>Fungi</taxon>
        <taxon>Dikarya</taxon>
        <taxon>Ascomycota</taxon>
        <taxon>Saccharomycotina</taxon>
        <taxon>Pichiomycetes</taxon>
        <taxon>Debaryomycetaceae</taxon>
        <taxon>Diutina</taxon>
    </lineage>
</organism>
<reference evidence="10 11" key="1">
    <citation type="submission" date="2019-07" db="EMBL/GenBank/DDBJ databases">
        <title>Genome assembly of two rare yeast pathogens: Diutina rugosa and Trichomonascus ciferrii.</title>
        <authorList>
            <person name="Mixao V."/>
            <person name="Saus E."/>
            <person name="Hansen A."/>
            <person name="Lass-Flor C."/>
            <person name="Gabaldon T."/>
        </authorList>
    </citation>
    <scope>NUCLEOTIDE SEQUENCE [LARGE SCALE GENOMIC DNA]</scope>
    <source>
        <strain evidence="10 11">CBS 613</strain>
    </source>
</reference>
<dbReference type="GO" id="GO:0004401">
    <property type="term" value="F:histidinol-phosphatase activity"/>
    <property type="evidence" value="ECO:0007669"/>
    <property type="project" value="UniProtKB-UniRule"/>
</dbReference>
<dbReference type="VEuPathDB" id="FungiDB:DIURU_002846"/>
<protein>
    <recommendedName>
        <fullName evidence="3 8">Histidinol-phosphatase</fullName>
        <shortName evidence="8">HolPase</shortName>
        <ecNumber evidence="3 8">3.1.3.15</ecNumber>
    </recommendedName>
</protein>
<dbReference type="NCBIfam" id="TIGR01856">
    <property type="entry name" value="hisJ_fam"/>
    <property type="match status" value="1"/>
</dbReference>
<dbReference type="Gene3D" id="3.20.20.140">
    <property type="entry name" value="Metal-dependent hydrolases"/>
    <property type="match status" value="1"/>
</dbReference>
<evidence type="ECO:0000256" key="2">
    <source>
        <dbReference type="ARBA" id="ARBA00009152"/>
    </source>
</evidence>
<dbReference type="Pfam" id="PF02811">
    <property type="entry name" value="PHP"/>
    <property type="match status" value="1"/>
</dbReference>
<keyword evidence="6 8" id="KW-0368">Histidine biosynthesis</keyword>
<name>A0A642UNF4_DIURU</name>
<dbReference type="UniPathway" id="UPA00031">
    <property type="reaction ID" value="UER00013"/>
</dbReference>
<dbReference type="InterPro" id="IPR010140">
    <property type="entry name" value="Histidinol_P_phosphatase_HisJ"/>
</dbReference>
<feature type="domain" description="PHP" evidence="9">
    <location>
        <begin position="5"/>
        <end position="214"/>
    </location>
</feature>
<comment type="catalytic activity">
    <reaction evidence="7 8">
        <text>L-histidinol phosphate + H2O = L-histidinol + phosphate</text>
        <dbReference type="Rhea" id="RHEA:14465"/>
        <dbReference type="ChEBI" id="CHEBI:15377"/>
        <dbReference type="ChEBI" id="CHEBI:43474"/>
        <dbReference type="ChEBI" id="CHEBI:57699"/>
        <dbReference type="ChEBI" id="CHEBI:57980"/>
        <dbReference type="EC" id="3.1.3.15"/>
    </reaction>
</comment>
<evidence type="ECO:0000256" key="1">
    <source>
        <dbReference type="ARBA" id="ARBA00004970"/>
    </source>
</evidence>
<accession>A0A642UNF4</accession>
<dbReference type="Proteomes" id="UP000449547">
    <property type="component" value="Unassembled WGS sequence"/>
</dbReference>
<evidence type="ECO:0000256" key="8">
    <source>
        <dbReference type="RuleBase" id="RU366003"/>
    </source>
</evidence>
<dbReference type="EC" id="3.1.3.15" evidence="3 8"/>
<gene>
    <name evidence="10" type="ORF">DIURU_002846</name>
</gene>
<evidence type="ECO:0000256" key="3">
    <source>
        <dbReference type="ARBA" id="ARBA00013085"/>
    </source>
</evidence>
<comment type="pathway">
    <text evidence="1 8">Amino-acid biosynthesis; L-histidine biosynthesis; L-histidine from 5-phospho-alpha-D-ribose 1-diphosphate: step 8/9.</text>
</comment>
<keyword evidence="11" id="KW-1185">Reference proteome</keyword>
<comment type="caution">
    <text evidence="10">The sequence shown here is derived from an EMBL/GenBank/DDBJ whole genome shotgun (WGS) entry which is preliminary data.</text>
</comment>
<dbReference type="InterPro" id="IPR004013">
    <property type="entry name" value="PHP_dom"/>
</dbReference>
<dbReference type="OrthoDB" id="5957391at2759"/>
<dbReference type="OMA" id="DYDRPMY"/>
<evidence type="ECO:0000256" key="4">
    <source>
        <dbReference type="ARBA" id="ARBA00022605"/>
    </source>
</evidence>
<dbReference type="PANTHER" id="PTHR21039">
    <property type="entry name" value="HISTIDINOL PHOSPHATASE-RELATED"/>
    <property type="match status" value="1"/>
</dbReference>
<evidence type="ECO:0000313" key="10">
    <source>
        <dbReference type="EMBL" id="KAA8902392.1"/>
    </source>
</evidence>
<evidence type="ECO:0000256" key="5">
    <source>
        <dbReference type="ARBA" id="ARBA00022801"/>
    </source>
</evidence>
<dbReference type="GeneID" id="54781497"/>
<evidence type="ECO:0000313" key="11">
    <source>
        <dbReference type="Proteomes" id="UP000449547"/>
    </source>
</evidence>
<dbReference type="PANTHER" id="PTHR21039:SF0">
    <property type="entry name" value="HISTIDINOL-PHOSPHATASE"/>
    <property type="match status" value="1"/>
</dbReference>
<dbReference type="CDD" id="cd12110">
    <property type="entry name" value="PHP_HisPPase_Hisj_like"/>
    <property type="match status" value="1"/>
</dbReference>
<proteinExistence type="inferred from homology"/>
<dbReference type="GO" id="GO:0000105">
    <property type="term" value="P:L-histidine biosynthetic process"/>
    <property type="evidence" value="ECO:0007669"/>
    <property type="project" value="UniProtKB-UniRule"/>
</dbReference>
<keyword evidence="5 8" id="KW-0378">Hydrolase</keyword>
<dbReference type="RefSeq" id="XP_034012377.1">
    <property type="nucleotide sequence ID" value="XM_034155542.1"/>
</dbReference>
<comment type="similarity">
    <text evidence="2 8">Belongs to the PHP hydrolase family. HisK subfamily.</text>
</comment>
<sequence>MVHSHHTHSGQYVAHAIDSLDDMVALAHLKGFTTFCLTEHMPRLVYLYPEEIDRDYTIDSLFATFEEYLVHATRLKEQYRGKMQVLVGFEVEGTNTDHLALANKIRQNPSVDMCVGSVHFVEEIPIDFDRELWEEACRKCGGVRQLYLRYFETQHAMLKAVKPEVVGHFDLIRLYTKEGEAPTDLKQWPEVWQQIQTNIDLINLQGGLIELNSSAIRKGWLTPYPQNDVAEEVKRREGRFCLSDDCHSLKQVGLNYGPVIDYAKAIGIEYLYELGPNREASPVALTDVKNLHSSNIHLEDAYMRFGSHSN</sequence>
<dbReference type="InterPro" id="IPR016195">
    <property type="entry name" value="Pol/histidinol_Pase-like"/>
</dbReference>
<evidence type="ECO:0000256" key="6">
    <source>
        <dbReference type="ARBA" id="ARBA00023102"/>
    </source>
</evidence>
<dbReference type="EMBL" id="SWFT01000090">
    <property type="protein sequence ID" value="KAA8902392.1"/>
    <property type="molecule type" value="Genomic_DNA"/>
</dbReference>
<evidence type="ECO:0000259" key="9">
    <source>
        <dbReference type="Pfam" id="PF02811"/>
    </source>
</evidence>
<evidence type="ECO:0000256" key="7">
    <source>
        <dbReference type="ARBA" id="ARBA00049158"/>
    </source>
</evidence>
<dbReference type="GO" id="GO:0005737">
    <property type="term" value="C:cytoplasm"/>
    <property type="evidence" value="ECO:0007669"/>
    <property type="project" value="TreeGrafter"/>
</dbReference>
<keyword evidence="4 8" id="KW-0028">Amino-acid biosynthesis</keyword>